<evidence type="ECO:0000313" key="2">
    <source>
        <dbReference type="Proteomes" id="UP000533598"/>
    </source>
</evidence>
<sequence length="179" mass="19466">MPDFDRTDAVADAQGEQVIIWHVQTGLDDGMPRLTGAWVVDRAEPDKIAALLERRRCLITAAAAKALADLDISPGRRIDPAATIAGIAAERDLLQAVYDALPAPHTFVAPIWPELPAPLDPADPPTGNAVPPTGIAHAVARWLAGVADTWEKIERERITRKYLSESDGRDRRLTPFAVR</sequence>
<evidence type="ECO:0000313" key="1">
    <source>
        <dbReference type="EMBL" id="MBB4677162.1"/>
    </source>
</evidence>
<proteinExistence type="predicted"/>
<reference evidence="1 2" key="1">
    <citation type="submission" date="2020-08" db="EMBL/GenBank/DDBJ databases">
        <title>Sequencing the genomes of 1000 actinobacteria strains.</title>
        <authorList>
            <person name="Klenk H.-P."/>
        </authorList>
    </citation>
    <scope>NUCLEOTIDE SEQUENCE [LARGE SCALE GENOMIC DNA]</scope>
    <source>
        <strain evidence="1 2">DSM 44230</strain>
    </source>
</reference>
<protein>
    <submittedName>
        <fullName evidence="1">Uncharacterized protein</fullName>
    </submittedName>
</protein>
<name>A0A7W7CA12_9PSEU</name>
<dbReference type="EMBL" id="JACHMH010000001">
    <property type="protein sequence ID" value="MBB4677162.1"/>
    <property type="molecule type" value="Genomic_DNA"/>
</dbReference>
<dbReference type="RefSeq" id="WP_185003081.1">
    <property type="nucleotide sequence ID" value="NZ_BAAAUI010000055.1"/>
</dbReference>
<gene>
    <name evidence="1" type="ORF">HNR67_003280</name>
</gene>
<organism evidence="1 2">
    <name type="scientific">Crossiella cryophila</name>
    <dbReference type="NCBI Taxonomy" id="43355"/>
    <lineage>
        <taxon>Bacteria</taxon>
        <taxon>Bacillati</taxon>
        <taxon>Actinomycetota</taxon>
        <taxon>Actinomycetes</taxon>
        <taxon>Pseudonocardiales</taxon>
        <taxon>Pseudonocardiaceae</taxon>
        <taxon>Crossiella</taxon>
    </lineage>
</organism>
<comment type="caution">
    <text evidence="1">The sequence shown here is derived from an EMBL/GenBank/DDBJ whole genome shotgun (WGS) entry which is preliminary data.</text>
</comment>
<keyword evidence="2" id="KW-1185">Reference proteome</keyword>
<dbReference type="AlphaFoldDB" id="A0A7W7CA12"/>
<dbReference type="Proteomes" id="UP000533598">
    <property type="component" value="Unassembled WGS sequence"/>
</dbReference>
<accession>A0A7W7CA12</accession>